<evidence type="ECO:0000313" key="3">
    <source>
        <dbReference type="Proteomes" id="UP000199699"/>
    </source>
</evidence>
<organism evidence="2 3">
    <name type="scientific">Micromonospora nigra</name>
    <dbReference type="NCBI Taxonomy" id="145857"/>
    <lineage>
        <taxon>Bacteria</taxon>
        <taxon>Bacillati</taxon>
        <taxon>Actinomycetota</taxon>
        <taxon>Actinomycetes</taxon>
        <taxon>Micromonosporales</taxon>
        <taxon>Micromonosporaceae</taxon>
        <taxon>Micromonospora</taxon>
    </lineage>
</organism>
<dbReference type="GO" id="GO:0008703">
    <property type="term" value="F:5-amino-6-(5-phosphoribosylamino)uracil reductase activity"/>
    <property type="evidence" value="ECO:0007669"/>
    <property type="project" value="InterPro"/>
</dbReference>
<dbReference type="PANTHER" id="PTHR38011">
    <property type="entry name" value="DIHYDROFOLATE REDUCTASE FAMILY PROTEIN (AFU_ORTHOLOGUE AFUA_8G06820)"/>
    <property type="match status" value="1"/>
</dbReference>
<dbReference type="PANTHER" id="PTHR38011:SF11">
    <property type="entry name" value="2,5-DIAMINO-6-RIBOSYLAMINO-4(3H)-PYRIMIDINONE 5'-PHOSPHATE REDUCTASE"/>
    <property type="match status" value="1"/>
</dbReference>
<dbReference type="STRING" id="145857.GA0070616_1093"/>
<dbReference type="Gene3D" id="3.40.430.10">
    <property type="entry name" value="Dihydrofolate Reductase, subunit A"/>
    <property type="match status" value="1"/>
</dbReference>
<sequence>MYYVASTVDGFIAGPDGSYDFFGLDPDVGRHLATHWPQTFPTVAHGQFGIDGRQGRFDTVVMGRGTYEPALRAGITSPYAHLRQYVFSRSLPPSDDPTLQVVSGDPVEFVRDLKQRPGRDIWLCGGGDLAGQLLPEVDELVVKVNPVVAGSGVPLAGRAFDPHRFTLTDATPIGGGVVVLRYAR</sequence>
<dbReference type="InterPro" id="IPR050765">
    <property type="entry name" value="Riboflavin_Biosynth_HTPR"/>
</dbReference>
<dbReference type="SUPFAM" id="SSF53597">
    <property type="entry name" value="Dihydrofolate reductase-like"/>
    <property type="match status" value="1"/>
</dbReference>
<dbReference type="GO" id="GO:0009231">
    <property type="term" value="P:riboflavin biosynthetic process"/>
    <property type="evidence" value="ECO:0007669"/>
    <property type="project" value="InterPro"/>
</dbReference>
<dbReference type="InterPro" id="IPR002734">
    <property type="entry name" value="RibDG_C"/>
</dbReference>
<dbReference type="AlphaFoldDB" id="A0A1C6RI31"/>
<evidence type="ECO:0000313" key="2">
    <source>
        <dbReference type="EMBL" id="SCL16710.1"/>
    </source>
</evidence>
<evidence type="ECO:0000259" key="1">
    <source>
        <dbReference type="Pfam" id="PF01872"/>
    </source>
</evidence>
<gene>
    <name evidence="2" type="ORF">GA0070616_1093</name>
</gene>
<dbReference type="Pfam" id="PF01872">
    <property type="entry name" value="RibD_C"/>
    <property type="match status" value="1"/>
</dbReference>
<dbReference type="InterPro" id="IPR024072">
    <property type="entry name" value="DHFR-like_dom_sf"/>
</dbReference>
<protein>
    <submittedName>
        <fullName evidence="2">Dihydrofolate reductase</fullName>
    </submittedName>
</protein>
<proteinExistence type="predicted"/>
<name>A0A1C6RI31_9ACTN</name>
<feature type="domain" description="Bacterial bifunctional deaminase-reductase C-terminal" evidence="1">
    <location>
        <begin position="4"/>
        <end position="179"/>
    </location>
</feature>
<accession>A0A1C6RI31</accession>
<keyword evidence="3" id="KW-1185">Reference proteome</keyword>
<reference evidence="2 3" key="1">
    <citation type="submission" date="2016-06" db="EMBL/GenBank/DDBJ databases">
        <authorList>
            <person name="Kjaerup R.B."/>
            <person name="Dalgaard T.S."/>
            <person name="Juul-Madsen H.R."/>
        </authorList>
    </citation>
    <scope>NUCLEOTIDE SEQUENCE [LARGE SCALE GENOMIC DNA]</scope>
    <source>
        <strain evidence="2 3">DSM 43818</strain>
    </source>
</reference>
<dbReference type="EMBL" id="FMHT01000003">
    <property type="protein sequence ID" value="SCL16710.1"/>
    <property type="molecule type" value="Genomic_DNA"/>
</dbReference>
<dbReference type="Proteomes" id="UP000199699">
    <property type="component" value="Unassembled WGS sequence"/>
</dbReference>